<dbReference type="AlphaFoldDB" id="A0AAQ4FLV7"/>
<sequence>MQASSGGLLAAVLLLQGAVIPARASGNEPERSSEEIEFQYFKISKSCNGSEVPGQPYLFHLAMVEEDELPLEMKGAFYDDTCQPPGPAGGSSIYLKDYEVFQIAFLGADGYYTQVDVGPYGHYLVTLGNVAGSVIKMDLTLSYAANVDRYRSLWRASVRIPVGHLPPGAHSLNAWARYGRTSDRRELALYPPPPGSACSVDSTTVKTFGELNMKRLCPKFEPKRLSHTWKRAFE</sequence>
<evidence type="ECO:0000256" key="1">
    <source>
        <dbReference type="ARBA" id="ARBA00038085"/>
    </source>
</evidence>
<evidence type="ECO:0000313" key="4">
    <source>
        <dbReference type="Proteomes" id="UP001321473"/>
    </source>
</evidence>
<dbReference type="PANTHER" id="PTHR31475:SF5">
    <property type="entry name" value="UPF0462 PROTEIN C4ORF33 HOMOLOG"/>
    <property type="match status" value="1"/>
</dbReference>
<feature type="non-terminal residue" evidence="3">
    <location>
        <position position="234"/>
    </location>
</feature>
<reference evidence="3 4" key="1">
    <citation type="journal article" date="2023" name="Arcadia Sci">
        <title>De novo assembly of a long-read Amblyomma americanum tick genome.</title>
        <authorList>
            <person name="Chou S."/>
            <person name="Poskanzer K.E."/>
            <person name="Rollins M."/>
            <person name="Thuy-Boun P.S."/>
        </authorList>
    </citation>
    <scope>NUCLEOTIDE SEQUENCE [LARGE SCALE GENOMIC DNA]</scope>
    <source>
        <strain evidence="3">F_SG_1</strain>
        <tissue evidence="3">Salivary glands</tissue>
    </source>
</reference>
<keyword evidence="4" id="KW-1185">Reference proteome</keyword>
<feature type="chain" id="PRO_5043015278" description="Secreted protein" evidence="2">
    <location>
        <begin position="25"/>
        <end position="234"/>
    </location>
</feature>
<evidence type="ECO:0008006" key="5">
    <source>
        <dbReference type="Google" id="ProtNLM"/>
    </source>
</evidence>
<keyword evidence="2" id="KW-0732">Signal</keyword>
<evidence type="ECO:0000313" key="3">
    <source>
        <dbReference type="EMBL" id="KAK8787472.1"/>
    </source>
</evidence>
<name>A0AAQ4FLV7_AMBAM</name>
<comment type="similarity">
    <text evidence="1">Belongs to the UPF0462 family.</text>
</comment>
<comment type="caution">
    <text evidence="3">The sequence shown here is derived from an EMBL/GenBank/DDBJ whole genome shotgun (WGS) entry which is preliminary data.</text>
</comment>
<proteinExistence type="inferred from homology"/>
<gene>
    <name evidence="3" type="ORF">V5799_022754</name>
</gene>
<dbReference type="PANTHER" id="PTHR31475">
    <property type="entry name" value="UPF0462 PROTEIN"/>
    <property type="match status" value="1"/>
</dbReference>
<dbReference type="Proteomes" id="UP001321473">
    <property type="component" value="Unassembled WGS sequence"/>
</dbReference>
<protein>
    <recommendedName>
        <fullName evidence="5">Secreted protein</fullName>
    </recommendedName>
</protein>
<organism evidence="3 4">
    <name type="scientific">Amblyomma americanum</name>
    <name type="common">Lone star tick</name>
    <dbReference type="NCBI Taxonomy" id="6943"/>
    <lineage>
        <taxon>Eukaryota</taxon>
        <taxon>Metazoa</taxon>
        <taxon>Ecdysozoa</taxon>
        <taxon>Arthropoda</taxon>
        <taxon>Chelicerata</taxon>
        <taxon>Arachnida</taxon>
        <taxon>Acari</taxon>
        <taxon>Parasitiformes</taxon>
        <taxon>Ixodida</taxon>
        <taxon>Ixodoidea</taxon>
        <taxon>Ixodidae</taxon>
        <taxon>Amblyomminae</taxon>
        <taxon>Amblyomma</taxon>
    </lineage>
</organism>
<dbReference type="EMBL" id="JARKHS020001776">
    <property type="protein sequence ID" value="KAK8787472.1"/>
    <property type="molecule type" value="Genomic_DNA"/>
</dbReference>
<feature type="signal peptide" evidence="2">
    <location>
        <begin position="1"/>
        <end position="24"/>
    </location>
</feature>
<accession>A0AAQ4FLV7</accession>
<evidence type="ECO:0000256" key="2">
    <source>
        <dbReference type="SAM" id="SignalP"/>
    </source>
</evidence>